<evidence type="ECO:0000313" key="1">
    <source>
        <dbReference type="EMBL" id="MFD2237031.1"/>
    </source>
</evidence>
<dbReference type="Proteomes" id="UP001597371">
    <property type="component" value="Unassembled WGS sequence"/>
</dbReference>
<dbReference type="RefSeq" id="WP_209736824.1">
    <property type="nucleotide sequence ID" value="NZ_CP072611.1"/>
</dbReference>
<organism evidence="1 2">
    <name type="scientific">Aureimonas populi</name>
    <dbReference type="NCBI Taxonomy" id="1701758"/>
    <lineage>
        <taxon>Bacteria</taxon>
        <taxon>Pseudomonadati</taxon>
        <taxon>Pseudomonadota</taxon>
        <taxon>Alphaproteobacteria</taxon>
        <taxon>Hyphomicrobiales</taxon>
        <taxon>Aurantimonadaceae</taxon>
        <taxon>Aureimonas</taxon>
    </lineage>
</organism>
<gene>
    <name evidence="1" type="ORF">ACFSKQ_06060</name>
</gene>
<proteinExistence type="predicted"/>
<keyword evidence="2" id="KW-1185">Reference proteome</keyword>
<evidence type="ECO:0000313" key="2">
    <source>
        <dbReference type="Proteomes" id="UP001597371"/>
    </source>
</evidence>
<reference evidence="2" key="1">
    <citation type="journal article" date="2019" name="Int. J. Syst. Evol. Microbiol.">
        <title>The Global Catalogue of Microorganisms (GCM) 10K type strain sequencing project: providing services to taxonomists for standard genome sequencing and annotation.</title>
        <authorList>
            <consortium name="The Broad Institute Genomics Platform"/>
            <consortium name="The Broad Institute Genome Sequencing Center for Infectious Disease"/>
            <person name="Wu L."/>
            <person name="Ma J."/>
        </authorList>
    </citation>
    <scope>NUCLEOTIDE SEQUENCE [LARGE SCALE GENOMIC DNA]</scope>
    <source>
        <strain evidence="2">ZS-35-S2</strain>
    </source>
</reference>
<comment type="caution">
    <text evidence="1">The sequence shown here is derived from an EMBL/GenBank/DDBJ whole genome shotgun (WGS) entry which is preliminary data.</text>
</comment>
<dbReference type="EMBL" id="JBHUIJ010000006">
    <property type="protein sequence ID" value="MFD2237031.1"/>
    <property type="molecule type" value="Genomic_DNA"/>
</dbReference>
<name>A0ABW5CJF8_9HYPH</name>
<accession>A0ABW5CJF8</accession>
<protein>
    <submittedName>
        <fullName evidence="1">Uncharacterized protein</fullName>
    </submittedName>
</protein>
<sequence>MAVIESMHDWKRPVFARKLRERERPPLVRGAEVLILPCIRRERMEEARMGVEDVAGAAG</sequence>